<dbReference type="SUPFAM" id="SSF51197">
    <property type="entry name" value="Clavaminate synthase-like"/>
    <property type="match status" value="1"/>
</dbReference>
<dbReference type="RefSeq" id="WP_071496957.1">
    <property type="nucleotide sequence ID" value="NZ_LT629702.1"/>
</dbReference>
<proteinExistence type="predicted"/>
<evidence type="ECO:0000313" key="1">
    <source>
        <dbReference type="EMBL" id="ONH42852.1"/>
    </source>
</evidence>
<reference evidence="1 3" key="1">
    <citation type="submission" date="2016-10" db="EMBL/GenBank/DDBJ databases">
        <title>Pseudomonas lactis sp. nov. and Pseudomonas paralactis sp. nov., isolated from bovine raw milk.</title>
        <authorList>
            <person name="Von Neubeck M."/>
            <person name="Huptas C."/>
            <person name="Glueck C."/>
            <person name="Krewinkel M."/>
            <person name="Stoeckel M."/>
            <person name="Stressler T."/>
            <person name="Fischer L."/>
            <person name="Hinrichs J."/>
            <person name="Scherer S."/>
            <person name="Wenning M."/>
        </authorList>
    </citation>
    <scope>NUCLEOTIDE SEQUENCE [LARGE SCALE GENOMIC DNA]</scope>
    <source>
        <strain evidence="1 3">DSM 18862</strain>
    </source>
</reference>
<dbReference type="EMBL" id="MNPV01000006">
    <property type="protein sequence ID" value="ONH42852.1"/>
    <property type="molecule type" value="Genomic_DNA"/>
</dbReference>
<dbReference type="AlphaFoldDB" id="A0A1V2JBT9"/>
<protein>
    <submittedName>
        <fullName evidence="1">ArpA protein</fullName>
    </submittedName>
</protein>
<dbReference type="InterPro" id="IPR056470">
    <property type="entry name" value="BesD/HalB-like"/>
</dbReference>
<dbReference type="Gene3D" id="2.60.120.620">
    <property type="entry name" value="q2cbj1_9rhob like domain"/>
    <property type="match status" value="1"/>
</dbReference>
<comment type="caution">
    <text evidence="1">The sequence shown here is derived from an EMBL/GenBank/DDBJ whole genome shotgun (WGS) entry which is preliminary data.</text>
</comment>
<accession>A0A1V2JBT9</accession>
<organism evidence="1 3">
    <name type="scientific">Pseudomonas azotoformans</name>
    <dbReference type="NCBI Taxonomy" id="47878"/>
    <lineage>
        <taxon>Bacteria</taxon>
        <taxon>Pseudomonadati</taxon>
        <taxon>Pseudomonadota</taxon>
        <taxon>Gammaproteobacteria</taxon>
        <taxon>Pseudomonadales</taxon>
        <taxon>Pseudomonadaceae</taxon>
        <taxon>Pseudomonas</taxon>
    </lineage>
</organism>
<name>A0A1V2JBT9_PSEAZ</name>
<evidence type="ECO:0000313" key="2">
    <source>
        <dbReference type="EMBL" id="ONH46730.1"/>
    </source>
</evidence>
<dbReference type="GeneID" id="57378081"/>
<dbReference type="EMBL" id="MNPV01000002">
    <property type="protein sequence ID" value="ONH46730.1"/>
    <property type="molecule type" value="Genomic_DNA"/>
</dbReference>
<dbReference type="Pfam" id="PF23169">
    <property type="entry name" value="HalD"/>
    <property type="match status" value="1"/>
</dbReference>
<sequence length="254" mass="29258">MNYVLDEARLQQHHHNNFTEEKLFSLRHEFSRDGFIKLRNIVDDELRNFITAEVNSLIDHQLERRDLHLATTDNTPRYMSVVRSEFIAENSPLINALSKSEVLLGTLSLIAGTPIVASVSKDEEFLITKQERKGDTHGWHWGDYSFALIWIIETPPIAKGGMLQCVPHTSWDKSNPRIHELLCSNPIATYGFKTGDIYFLRTDTTLHRTIPLNEDATRIILNMTWAAEKDLARNLHGNDRWWEDKHAEAAKSLT</sequence>
<keyword evidence="3" id="KW-1185">Reference proteome</keyword>
<gene>
    <name evidence="2" type="ORF">BLL37_07620</name>
    <name evidence="1" type="ORF">BLL37_20430</name>
</gene>
<dbReference type="Proteomes" id="UP000188559">
    <property type="component" value="Unassembled WGS sequence"/>
</dbReference>
<evidence type="ECO:0000313" key="3">
    <source>
        <dbReference type="Proteomes" id="UP000188559"/>
    </source>
</evidence>
<dbReference type="OrthoDB" id="2897833at2"/>